<keyword evidence="3" id="KW-0472">Membrane</keyword>
<evidence type="ECO:0000256" key="4">
    <source>
        <dbReference type="ARBA" id="ARBA00023139"/>
    </source>
</evidence>
<evidence type="ECO:0000256" key="2">
    <source>
        <dbReference type="ARBA" id="ARBA00022729"/>
    </source>
</evidence>
<name>A0ABT8VDK9_9BACL</name>
<protein>
    <submittedName>
        <fullName evidence="7">Extracellular solute-binding protein</fullName>
    </submittedName>
</protein>
<organism evidence="7 8">
    <name type="scientific">Paenibacillus ehimensis</name>
    <dbReference type="NCBI Taxonomy" id="79264"/>
    <lineage>
        <taxon>Bacteria</taxon>
        <taxon>Bacillati</taxon>
        <taxon>Bacillota</taxon>
        <taxon>Bacilli</taxon>
        <taxon>Bacillales</taxon>
        <taxon>Paenibacillaceae</taxon>
        <taxon>Paenibacillus</taxon>
    </lineage>
</organism>
<dbReference type="PANTHER" id="PTHR43649:SF33">
    <property type="entry name" value="POLYGALACTURONAN_RHAMNOGALACTURONAN-BINDING PROTEIN YTCQ"/>
    <property type="match status" value="1"/>
</dbReference>
<dbReference type="SUPFAM" id="SSF53850">
    <property type="entry name" value="Periplasmic binding protein-like II"/>
    <property type="match status" value="1"/>
</dbReference>
<gene>
    <name evidence="7" type="ORF">Q3C12_18755</name>
</gene>
<accession>A0ABT8VDK9</accession>
<keyword evidence="5" id="KW-0449">Lipoprotein</keyword>
<keyword evidence="8" id="KW-1185">Reference proteome</keyword>
<dbReference type="EMBL" id="JAUMKJ010000022">
    <property type="protein sequence ID" value="MDO3679052.1"/>
    <property type="molecule type" value="Genomic_DNA"/>
</dbReference>
<dbReference type="PANTHER" id="PTHR43649">
    <property type="entry name" value="ARABINOSE-BINDING PROTEIN-RELATED"/>
    <property type="match status" value="1"/>
</dbReference>
<evidence type="ECO:0000256" key="3">
    <source>
        <dbReference type="ARBA" id="ARBA00023136"/>
    </source>
</evidence>
<comment type="caution">
    <text evidence="7">The sequence shown here is derived from an EMBL/GenBank/DDBJ whole genome shotgun (WGS) entry which is preliminary data.</text>
</comment>
<dbReference type="InterPro" id="IPR006059">
    <property type="entry name" value="SBP"/>
</dbReference>
<keyword evidence="1" id="KW-1003">Cell membrane</keyword>
<evidence type="ECO:0000313" key="8">
    <source>
        <dbReference type="Proteomes" id="UP001168883"/>
    </source>
</evidence>
<dbReference type="PROSITE" id="PS51257">
    <property type="entry name" value="PROKAR_LIPOPROTEIN"/>
    <property type="match status" value="1"/>
</dbReference>
<dbReference type="Gene3D" id="3.40.190.10">
    <property type="entry name" value="Periplasmic binding protein-like II"/>
    <property type="match status" value="2"/>
</dbReference>
<dbReference type="Pfam" id="PF01547">
    <property type="entry name" value="SBP_bac_1"/>
    <property type="match status" value="1"/>
</dbReference>
<dbReference type="RefSeq" id="WP_302879266.1">
    <property type="nucleotide sequence ID" value="NZ_JAUMKJ010000022.1"/>
</dbReference>
<feature type="signal peptide" evidence="6">
    <location>
        <begin position="1"/>
        <end position="21"/>
    </location>
</feature>
<evidence type="ECO:0000313" key="7">
    <source>
        <dbReference type="EMBL" id="MDO3679052.1"/>
    </source>
</evidence>
<reference evidence="7" key="1">
    <citation type="submission" date="2023-07" db="EMBL/GenBank/DDBJ databases">
        <authorList>
            <person name="Aktuganov G."/>
            <person name="Boyko T."/>
            <person name="Delegan Y."/>
            <person name="Galimzianova N."/>
            <person name="Gilvanova E."/>
            <person name="Korobov V."/>
            <person name="Kuzmina L."/>
            <person name="Melentiev A."/>
            <person name="Milman P."/>
            <person name="Ryabova A."/>
            <person name="Stupak E."/>
            <person name="Yasakov T."/>
            <person name="Zharikova N."/>
            <person name="Zhurenko E."/>
        </authorList>
    </citation>
    <scope>NUCLEOTIDE SEQUENCE</scope>
    <source>
        <strain evidence="7">IB-739</strain>
    </source>
</reference>
<feature type="chain" id="PRO_5046157278" evidence="6">
    <location>
        <begin position="22"/>
        <end position="512"/>
    </location>
</feature>
<proteinExistence type="predicted"/>
<keyword evidence="4" id="KW-0564">Palmitate</keyword>
<evidence type="ECO:0000256" key="5">
    <source>
        <dbReference type="ARBA" id="ARBA00023288"/>
    </source>
</evidence>
<dbReference type="InterPro" id="IPR050490">
    <property type="entry name" value="Bact_solute-bd_prot1"/>
</dbReference>
<evidence type="ECO:0000256" key="6">
    <source>
        <dbReference type="SAM" id="SignalP"/>
    </source>
</evidence>
<dbReference type="Proteomes" id="UP001168883">
    <property type="component" value="Unassembled WGS sequence"/>
</dbReference>
<evidence type="ECO:0000256" key="1">
    <source>
        <dbReference type="ARBA" id="ARBA00022475"/>
    </source>
</evidence>
<keyword evidence="2 6" id="KW-0732">Signal</keyword>
<sequence>MKTMKTIAAGAVSVALVASLAACGGKPSGDAAPAAQGDGKSGKPMDITITTIAFSAAPTGELEGLKKIGEKFNVNLKINYIPANNITEKLNVLLASSDITDVMFVEDFNTTPSFLNAIDKGAFWELTPHIKNYPNLSKYPQNVFDNASIKGKLYSLPRVRPLDGSEALLLRKDWLDKLGLQPPKTMDELYNVLTAFAKNDPDGNGKADTYGLALFGSPGPAGYLISMFGAGTGWQKGADGSITPNWMTPQAREAMQFWNKTFQSGGIVPDLPVMKSQQVRDMLVQGKAGAAITNVSDAYKFNQDLKKANPNANLMAYEIPKAADGKAHYEQAIGYYGQFLISKKVSEEKLKRILEVYDYTATEEGYNLGTYGIKDTDFTIGADGSVTQTEEGKKKGYSGDSTGQWVTGYYNKYLRASVPGMPSDILEYNKKLVDTIAGQSEPNPEFGLPKSAPFKEKGADWNKKINDMMINVIIGKATIEDWDKFVKTMKDDPGYQSHIKEMNDSFKAKGQK</sequence>